<proteinExistence type="predicted"/>
<dbReference type="EMBL" id="JQCN01000037">
    <property type="protein sequence ID" value="KRN98986.1"/>
    <property type="molecule type" value="Genomic_DNA"/>
</dbReference>
<keyword evidence="3" id="KW-1185">Reference proteome</keyword>
<dbReference type="NCBIfam" id="NF033563">
    <property type="entry name" value="transpos_IS30"/>
    <property type="match status" value="1"/>
</dbReference>
<dbReference type="STRING" id="449659.IV66_GL001693"/>
<dbReference type="GO" id="GO:0003676">
    <property type="term" value="F:nucleic acid binding"/>
    <property type="evidence" value="ECO:0007669"/>
    <property type="project" value="InterPro"/>
</dbReference>
<comment type="caution">
    <text evidence="2">The sequence shown here is derived from an EMBL/GenBank/DDBJ whole genome shotgun (WGS) entry which is preliminary data.</text>
</comment>
<dbReference type="Gene3D" id="3.30.420.10">
    <property type="entry name" value="Ribonuclease H-like superfamily/Ribonuclease H"/>
    <property type="match status" value="1"/>
</dbReference>
<organism evidence="2 3">
    <name type="scientific">Ligilactobacillus pobuzihii</name>
    <dbReference type="NCBI Taxonomy" id="449659"/>
    <lineage>
        <taxon>Bacteria</taxon>
        <taxon>Bacillati</taxon>
        <taxon>Bacillota</taxon>
        <taxon>Bacilli</taxon>
        <taxon>Lactobacillales</taxon>
        <taxon>Lactobacillaceae</taxon>
        <taxon>Ligilactobacillus</taxon>
    </lineage>
</organism>
<dbReference type="InterPro" id="IPR012337">
    <property type="entry name" value="RNaseH-like_sf"/>
</dbReference>
<feature type="domain" description="Integrase catalytic" evidence="1">
    <location>
        <begin position="131"/>
        <end position="299"/>
    </location>
</feature>
<dbReference type="PATRIC" id="fig|449659.4.peg.1728"/>
<dbReference type="PROSITE" id="PS50994">
    <property type="entry name" value="INTEGRASE"/>
    <property type="match status" value="1"/>
</dbReference>
<dbReference type="GO" id="GO:0015074">
    <property type="term" value="P:DNA integration"/>
    <property type="evidence" value="ECO:0007669"/>
    <property type="project" value="InterPro"/>
</dbReference>
<dbReference type="InterPro" id="IPR051917">
    <property type="entry name" value="Transposase-Integrase"/>
</dbReference>
<protein>
    <recommendedName>
        <fullName evidence="1">Integrase catalytic domain-containing protein</fullName>
    </recommendedName>
</protein>
<dbReference type="InterPro" id="IPR036397">
    <property type="entry name" value="RNaseH_sf"/>
</dbReference>
<dbReference type="GO" id="GO:0004803">
    <property type="term" value="F:transposase activity"/>
    <property type="evidence" value="ECO:0007669"/>
    <property type="project" value="TreeGrafter"/>
</dbReference>
<dbReference type="InterPro" id="IPR053392">
    <property type="entry name" value="Transposase_IS30-like"/>
</dbReference>
<dbReference type="GO" id="GO:0005829">
    <property type="term" value="C:cytosol"/>
    <property type="evidence" value="ECO:0007669"/>
    <property type="project" value="TreeGrafter"/>
</dbReference>
<gene>
    <name evidence="2" type="ORF">IV66_GL001693</name>
</gene>
<dbReference type="PANTHER" id="PTHR10948:SF23">
    <property type="entry name" value="TRANSPOSASE INSI FOR INSERTION SEQUENCE ELEMENT IS30A-RELATED"/>
    <property type="match status" value="1"/>
</dbReference>
<sequence length="306" mass="35450">MRQISRQKQGDKVYEYQYFVYSAQAGQTVYERKRQNSGRQPLYEQGSCQAFINFADEHLLARYAWSPDQVVMAAHHDAQLSQTTIPCTTTLYNWIDQKRLKTRNIDLAEKISRQPKKVHSKTNEKVLGRSIEKRPIEVDERQEFGHWEIDSVVGQREGGDLNLLTLTERKTRYEEVILIQGKESCYVNQTIATLKYELGSKFEDIFKTITADNGSEFSELTKVVPDRENGGIYYAHPYASYERGSNERNNKILRRVYPKGKPIIAQPIQTARETSNWMNNTPRRSLGTQTPRMALEAELQKIFQAS</sequence>
<dbReference type="InterPro" id="IPR001584">
    <property type="entry name" value="Integrase_cat-core"/>
</dbReference>
<dbReference type="Proteomes" id="UP000051886">
    <property type="component" value="Unassembled WGS sequence"/>
</dbReference>
<dbReference type="PANTHER" id="PTHR10948">
    <property type="entry name" value="TRANSPOSASE"/>
    <property type="match status" value="1"/>
</dbReference>
<accession>A0A0R2LI75</accession>
<evidence type="ECO:0000313" key="3">
    <source>
        <dbReference type="Proteomes" id="UP000051886"/>
    </source>
</evidence>
<dbReference type="GO" id="GO:0032196">
    <property type="term" value="P:transposition"/>
    <property type="evidence" value="ECO:0007669"/>
    <property type="project" value="TreeGrafter"/>
</dbReference>
<evidence type="ECO:0000259" key="1">
    <source>
        <dbReference type="PROSITE" id="PS50994"/>
    </source>
</evidence>
<dbReference type="AlphaFoldDB" id="A0A0R2LI75"/>
<name>A0A0R2LI75_9LACO</name>
<dbReference type="SUPFAM" id="SSF53098">
    <property type="entry name" value="Ribonuclease H-like"/>
    <property type="match status" value="1"/>
</dbReference>
<evidence type="ECO:0000313" key="2">
    <source>
        <dbReference type="EMBL" id="KRN98986.1"/>
    </source>
</evidence>
<reference evidence="2 3" key="1">
    <citation type="journal article" date="2015" name="Genome Announc.">
        <title>Expanding the biotechnology potential of lactobacilli through comparative genomics of 213 strains and associated genera.</title>
        <authorList>
            <person name="Sun Z."/>
            <person name="Harris H.M."/>
            <person name="McCann A."/>
            <person name="Guo C."/>
            <person name="Argimon S."/>
            <person name="Zhang W."/>
            <person name="Yang X."/>
            <person name="Jeffery I.B."/>
            <person name="Cooney J.C."/>
            <person name="Kagawa T.F."/>
            <person name="Liu W."/>
            <person name="Song Y."/>
            <person name="Salvetti E."/>
            <person name="Wrobel A."/>
            <person name="Rasinkangas P."/>
            <person name="Parkhill J."/>
            <person name="Rea M.C."/>
            <person name="O'Sullivan O."/>
            <person name="Ritari J."/>
            <person name="Douillard F.P."/>
            <person name="Paul Ross R."/>
            <person name="Yang R."/>
            <person name="Briner A.E."/>
            <person name="Felis G.E."/>
            <person name="de Vos W.M."/>
            <person name="Barrangou R."/>
            <person name="Klaenhammer T.R."/>
            <person name="Caufield P.W."/>
            <person name="Cui Y."/>
            <person name="Zhang H."/>
            <person name="O'Toole P.W."/>
        </authorList>
    </citation>
    <scope>NUCLEOTIDE SEQUENCE [LARGE SCALE GENOMIC DNA]</scope>
    <source>
        <strain evidence="2 3">NBRC 103219</strain>
    </source>
</reference>